<dbReference type="AlphaFoldDB" id="A0A1R3G749"/>
<dbReference type="Gramene" id="OMO53902">
    <property type="protein sequence ID" value="OMO53902"/>
    <property type="gene ID" value="CCACVL1_28255"/>
</dbReference>
<keyword evidence="2" id="KW-1185">Reference proteome</keyword>
<dbReference type="EMBL" id="AWWV01015088">
    <property type="protein sequence ID" value="OMO53902.1"/>
    <property type="molecule type" value="Genomic_DNA"/>
</dbReference>
<evidence type="ECO:0000313" key="1">
    <source>
        <dbReference type="EMBL" id="OMO53902.1"/>
    </source>
</evidence>
<protein>
    <submittedName>
        <fullName evidence="1">Uncharacterized protein</fullName>
    </submittedName>
</protein>
<organism evidence="1 2">
    <name type="scientific">Corchorus capsularis</name>
    <name type="common">Jute</name>
    <dbReference type="NCBI Taxonomy" id="210143"/>
    <lineage>
        <taxon>Eukaryota</taxon>
        <taxon>Viridiplantae</taxon>
        <taxon>Streptophyta</taxon>
        <taxon>Embryophyta</taxon>
        <taxon>Tracheophyta</taxon>
        <taxon>Spermatophyta</taxon>
        <taxon>Magnoliopsida</taxon>
        <taxon>eudicotyledons</taxon>
        <taxon>Gunneridae</taxon>
        <taxon>Pentapetalae</taxon>
        <taxon>rosids</taxon>
        <taxon>malvids</taxon>
        <taxon>Malvales</taxon>
        <taxon>Malvaceae</taxon>
        <taxon>Grewioideae</taxon>
        <taxon>Apeibeae</taxon>
        <taxon>Corchorus</taxon>
    </lineage>
</organism>
<proteinExistence type="predicted"/>
<evidence type="ECO:0000313" key="2">
    <source>
        <dbReference type="Proteomes" id="UP000188268"/>
    </source>
</evidence>
<reference evidence="1 2" key="1">
    <citation type="submission" date="2013-09" db="EMBL/GenBank/DDBJ databases">
        <title>Corchorus capsularis genome sequencing.</title>
        <authorList>
            <person name="Alam M."/>
            <person name="Haque M.S."/>
            <person name="Islam M.S."/>
            <person name="Emdad E.M."/>
            <person name="Islam M.M."/>
            <person name="Ahmed B."/>
            <person name="Halim A."/>
            <person name="Hossen Q.M.M."/>
            <person name="Hossain M.Z."/>
            <person name="Ahmed R."/>
            <person name="Khan M.M."/>
            <person name="Islam R."/>
            <person name="Rashid M.M."/>
            <person name="Khan S.A."/>
            <person name="Rahman M.S."/>
            <person name="Alam M."/>
        </authorList>
    </citation>
    <scope>NUCLEOTIDE SEQUENCE [LARGE SCALE GENOMIC DNA]</scope>
    <source>
        <strain evidence="2">cv. CVL-1</strain>
        <tissue evidence="1">Whole seedling</tissue>
    </source>
</reference>
<comment type="caution">
    <text evidence="1">The sequence shown here is derived from an EMBL/GenBank/DDBJ whole genome shotgun (WGS) entry which is preliminary data.</text>
</comment>
<gene>
    <name evidence="1" type="ORF">CCACVL1_28255</name>
</gene>
<accession>A0A1R3G749</accession>
<name>A0A1R3G749_COCAP</name>
<sequence length="26" mass="2778">MEVQKALPPVLEASESLPLAQAKNIT</sequence>
<dbReference type="Proteomes" id="UP000188268">
    <property type="component" value="Unassembled WGS sequence"/>
</dbReference>